<reference evidence="2" key="1">
    <citation type="submission" date="2020-11" db="EMBL/GenBank/DDBJ databases">
        <authorList>
            <consortium name="DOE Joint Genome Institute"/>
            <person name="Ahrendt S."/>
            <person name="Riley R."/>
            <person name="Andreopoulos W."/>
            <person name="Labutti K."/>
            <person name="Pangilinan J."/>
            <person name="Ruiz-Duenas F.J."/>
            <person name="Barrasa J.M."/>
            <person name="Sanchez-Garcia M."/>
            <person name="Camarero S."/>
            <person name="Miyauchi S."/>
            <person name="Serrano A."/>
            <person name="Linde D."/>
            <person name="Babiker R."/>
            <person name="Drula E."/>
            <person name="Ayuso-Fernandez I."/>
            <person name="Pacheco R."/>
            <person name="Padilla G."/>
            <person name="Ferreira P."/>
            <person name="Barriuso J."/>
            <person name="Kellner H."/>
            <person name="Castanera R."/>
            <person name="Alfaro M."/>
            <person name="Ramirez L."/>
            <person name="Pisabarro A.G."/>
            <person name="Kuo A."/>
            <person name="Tritt A."/>
            <person name="Lipzen A."/>
            <person name="He G."/>
            <person name="Yan M."/>
            <person name="Ng V."/>
            <person name="Cullen D."/>
            <person name="Martin F."/>
            <person name="Rosso M.-N."/>
            <person name="Henrissat B."/>
            <person name="Hibbett D."/>
            <person name="Martinez A.T."/>
            <person name="Grigoriev I.V."/>
        </authorList>
    </citation>
    <scope>NUCLEOTIDE SEQUENCE</scope>
    <source>
        <strain evidence="2">AH 40177</strain>
    </source>
</reference>
<feature type="region of interest" description="Disordered" evidence="1">
    <location>
        <begin position="280"/>
        <end position="312"/>
    </location>
</feature>
<proteinExistence type="predicted"/>
<keyword evidence="3" id="KW-1185">Reference proteome</keyword>
<protein>
    <submittedName>
        <fullName evidence="2">Uncharacterized protein</fullName>
    </submittedName>
</protein>
<evidence type="ECO:0000313" key="3">
    <source>
        <dbReference type="Proteomes" id="UP000772434"/>
    </source>
</evidence>
<organism evidence="2 3">
    <name type="scientific">Rhodocollybia butyracea</name>
    <dbReference type="NCBI Taxonomy" id="206335"/>
    <lineage>
        <taxon>Eukaryota</taxon>
        <taxon>Fungi</taxon>
        <taxon>Dikarya</taxon>
        <taxon>Basidiomycota</taxon>
        <taxon>Agaricomycotina</taxon>
        <taxon>Agaricomycetes</taxon>
        <taxon>Agaricomycetidae</taxon>
        <taxon>Agaricales</taxon>
        <taxon>Marasmiineae</taxon>
        <taxon>Omphalotaceae</taxon>
        <taxon>Rhodocollybia</taxon>
    </lineage>
</organism>
<dbReference type="EMBL" id="JADNRY010000041">
    <property type="protein sequence ID" value="KAF9070339.1"/>
    <property type="molecule type" value="Genomic_DNA"/>
</dbReference>
<evidence type="ECO:0000256" key="1">
    <source>
        <dbReference type="SAM" id="MobiDB-lite"/>
    </source>
</evidence>
<dbReference type="OrthoDB" id="1886636at2759"/>
<sequence length="376" mass="42799">MDHFQARRGQEQKKQAIELLCARTFSEDDAKHDQGRYLQRQYFVCARHGTGGQKKPKGLVWNRKIARKRMGCPCRLVVKSYPDTAVILGKYESHHNHDIGNANLRFTRISKDTKELIAGLLRTGVSPERILKALHGTAFDEEDHRPLDSTSDCLPLPRNIFIRLCDITRIQKELDAENIRLNRDDGKSTREWAEKLAKQNSLLGFKAVNDAPPPGSNLTCDTFSLMIQKPWQQRMYLLTTWLFCEPTQSAANSVIDKAEKEENRQDQVWQSMRKKHYSLLQQSSDIDSDSEDRPLAKKPRRSSKLSSLAEVESAYGRQRRSYLKSHSSSPTHSIRSANLFVPFHFSLVVIVDSFEAMAIGSVSIANVGRICKDGQS</sequence>
<accession>A0A9P5U8X6</accession>
<dbReference type="Proteomes" id="UP000772434">
    <property type="component" value="Unassembled WGS sequence"/>
</dbReference>
<comment type="caution">
    <text evidence="2">The sequence shown here is derived from an EMBL/GenBank/DDBJ whole genome shotgun (WGS) entry which is preliminary data.</text>
</comment>
<name>A0A9P5U8X6_9AGAR</name>
<dbReference type="AlphaFoldDB" id="A0A9P5U8X6"/>
<evidence type="ECO:0000313" key="2">
    <source>
        <dbReference type="EMBL" id="KAF9070339.1"/>
    </source>
</evidence>
<gene>
    <name evidence="2" type="ORF">BDP27DRAFT_1402045</name>
</gene>